<dbReference type="InterPro" id="IPR046341">
    <property type="entry name" value="SET_dom_sf"/>
</dbReference>
<evidence type="ECO:0000256" key="2">
    <source>
        <dbReference type="ARBA" id="ARBA00022603"/>
    </source>
</evidence>
<comment type="caution">
    <text evidence="6">The sequence shown here is derived from an EMBL/GenBank/DDBJ whole genome shotgun (WGS) entry which is preliminary data.</text>
</comment>
<proteinExistence type="predicted"/>
<evidence type="ECO:0000259" key="5">
    <source>
        <dbReference type="PROSITE" id="PS51633"/>
    </source>
</evidence>
<keyword evidence="2" id="KW-0489">Methyltransferase</keyword>
<dbReference type="AlphaFoldDB" id="A0ABD0RFT4"/>
<keyword evidence="7" id="KW-1185">Reference proteome</keyword>
<evidence type="ECO:0000256" key="1">
    <source>
        <dbReference type="ARBA" id="ARBA00012186"/>
    </source>
</evidence>
<dbReference type="InterPro" id="IPR041355">
    <property type="entry name" value="Pre-SET_CXC"/>
</dbReference>
<keyword evidence="3" id="KW-0808">Transferase</keyword>
<dbReference type="Gene3D" id="2.170.270.10">
    <property type="entry name" value="SET domain"/>
    <property type="match status" value="1"/>
</dbReference>
<evidence type="ECO:0000313" key="7">
    <source>
        <dbReference type="Proteomes" id="UP001529510"/>
    </source>
</evidence>
<reference evidence="6 7" key="1">
    <citation type="submission" date="2024-05" db="EMBL/GenBank/DDBJ databases">
        <title>Genome sequencing and assembly of Indian major carp, Cirrhinus mrigala (Hamilton, 1822).</title>
        <authorList>
            <person name="Mohindra V."/>
            <person name="Chowdhury L.M."/>
            <person name="Lal K."/>
            <person name="Jena J.K."/>
        </authorList>
    </citation>
    <scope>NUCLEOTIDE SEQUENCE [LARGE SCALE GENOMIC DNA]</scope>
    <source>
        <strain evidence="6">CM1030</strain>
        <tissue evidence="6">Blood</tissue>
    </source>
</reference>
<sequence length="53" mass="5972">CRCKTQCNTKQCPCYLAVRECDPDLCMTCGAADHWDSKQVSCKNCSIQRGLKK</sequence>
<gene>
    <name evidence="6" type="ORF">M9458_005918</name>
</gene>
<feature type="domain" description="CXC" evidence="5">
    <location>
        <begin position="1"/>
        <end position="46"/>
    </location>
</feature>
<evidence type="ECO:0000256" key="4">
    <source>
        <dbReference type="ARBA" id="ARBA00022691"/>
    </source>
</evidence>
<dbReference type="PROSITE" id="PS51633">
    <property type="entry name" value="CXC"/>
    <property type="match status" value="1"/>
</dbReference>
<dbReference type="InterPro" id="IPR026489">
    <property type="entry name" value="CXC_dom"/>
</dbReference>
<dbReference type="InterPro" id="IPR045318">
    <property type="entry name" value="EZH1/2-like"/>
</dbReference>
<feature type="non-terminal residue" evidence="6">
    <location>
        <position position="1"/>
    </location>
</feature>
<dbReference type="GO" id="GO:0032259">
    <property type="term" value="P:methylation"/>
    <property type="evidence" value="ECO:0007669"/>
    <property type="project" value="UniProtKB-KW"/>
</dbReference>
<dbReference type="PANTHER" id="PTHR45747:SF20">
    <property type="entry name" value="[HISTONE H3]-LYSINE(27) N-TRIMETHYLTRANSFERASE"/>
    <property type="match status" value="1"/>
</dbReference>
<organism evidence="6 7">
    <name type="scientific">Cirrhinus mrigala</name>
    <name type="common">Mrigala</name>
    <dbReference type="NCBI Taxonomy" id="683832"/>
    <lineage>
        <taxon>Eukaryota</taxon>
        <taxon>Metazoa</taxon>
        <taxon>Chordata</taxon>
        <taxon>Craniata</taxon>
        <taxon>Vertebrata</taxon>
        <taxon>Euteleostomi</taxon>
        <taxon>Actinopterygii</taxon>
        <taxon>Neopterygii</taxon>
        <taxon>Teleostei</taxon>
        <taxon>Ostariophysi</taxon>
        <taxon>Cypriniformes</taxon>
        <taxon>Cyprinidae</taxon>
        <taxon>Labeoninae</taxon>
        <taxon>Labeonini</taxon>
        <taxon>Cirrhinus</taxon>
    </lineage>
</organism>
<dbReference type="GO" id="GO:0140951">
    <property type="term" value="F:histone H3K27 trimethyltransferase activity"/>
    <property type="evidence" value="ECO:0007669"/>
    <property type="project" value="UniProtKB-EC"/>
</dbReference>
<dbReference type="Proteomes" id="UP001529510">
    <property type="component" value="Unassembled WGS sequence"/>
</dbReference>
<dbReference type="PANTHER" id="PTHR45747">
    <property type="entry name" value="HISTONE-LYSINE N-METHYLTRANSFERASE E(Z)"/>
    <property type="match status" value="1"/>
</dbReference>
<accession>A0ABD0RFT4</accession>
<protein>
    <recommendedName>
        <fullName evidence="1">[histone H3]-lysine(27) N-trimethyltransferase</fullName>
        <ecNumber evidence="1">2.1.1.356</ecNumber>
    </recommendedName>
</protein>
<name>A0ABD0RFT4_CIRMR</name>
<dbReference type="EC" id="2.1.1.356" evidence="1"/>
<feature type="non-terminal residue" evidence="6">
    <location>
        <position position="53"/>
    </location>
</feature>
<keyword evidence="4" id="KW-0949">S-adenosyl-L-methionine</keyword>
<evidence type="ECO:0000313" key="6">
    <source>
        <dbReference type="EMBL" id="KAL0197378.1"/>
    </source>
</evidence>
<dbReference type="EMBL" id="JAMKFB020000003">
    <property type="protein sequence ID" value="KAL0197378.1"/>
    <property type="molecule type" value="Genomic_DNA"/>
</dbReference>
<dbReference type="Pfam" id="PF18264">
    <property type="entry name" value="preSET_CXC"/>
    <property type="match status" value="1"/>
</dbReference>
<evidence type="ECO:0000256" key="3">
    <source>
        <dbReference type="ARBA" id="ARBA00022679"/>
    </source>
</evidence>